<keyword evidence="3" id="KW-0804">Transcription</keyword>
<accession>A0A940SW94</accession>
<keyword evidence="1" id="KW-0805">Transcription regulation</keyword>
<sequence>MAEIQISTECQERQFTLCPKFEKSFSILGKRWNGLIIDVLLEEGCQRFGELAVKIPNLSDRVLVERLKELEVNEIVERIEDKDNSKKVEYRLTEKGRDLKSAMTEIQKWSEKWLSVEESS</sequence>
<evidence type="ECO:0000313" key="5">
    <source>
        <dbReference type="EMBL" id="MBP1041846.1"/>
    </source>
</evidence>
<evidence type="ECO:0000313" key="6">
    <source>
        <dbReference type="Proteomes" id="UP000674938"/>
    </source>
</evidence>
<dbReference type="Gene3D" id="1.10.10.10">
    <property type="entry name" value="Winged helix-like DNA-binding domain superfamily/Winged helix DNA-binding domain"/>
    <property type="match status" value="1"/>
</dbReference>
<gene>
    <name evidence="5" type="ORF">I6N95_12575</name>
</gene>
<dbReference type="PROSITE" id="PS51118">
    <property type="entry name" value="HTH_HXLR"/>
    <property type="match status" value="1"/>
</dbReference>
<dbReference type="InterPro" id="IPR002577">
    <property type="entry name" value="HTH_HxlR"/>
</dbReference>
<comment type="caution">
    <text evidence="5">The sequence shown here is derived from an EMBL/GenBank/DDBJ whole genome shotgun (WGS) entry which is preliminary data.</text>
</comment>
<dbReference type="PANTHER" id="PTHR33204:SF37">
    <property type="entry name" value="HTH-TYPE TRANSCRIPTIONAL REGULATOR YODB"/>
    <property type="match status" value="1"/>
</dbReference>
<protein>
    <submittedName>
        <fullName evidence="5">Helix-turn-helix transcriptional regulator</fullName>
    </submittedName>
</protein>
<proteinExistence type="predicted"/>
<reference evidence="5" key="1">
    <citation type="submission" date="2020-12" db="EMBL/GenBank/DDBJ databases">
        <title>Vagococcus allomyrinae sp. nov. and Enterococcus lavae sp. nov., isolated from the larvae of Allomyrina dichotoma.</title>
        <authorList>
            <person name="Lee S.D."/>
        </authorList>
    </citation>
    <scope>NUCLEOTIDE SEQUENCE</scope>
    <source>
        <strain evidence="5">BWB3-3</strain>
    </source>
</reference>
<dbReference type="GO" id="GO:0003677">
    <property type="term" value="F:DNA binding"/>
    <property type="evidence" value="ECO:0007669"/>
    <property type="project" value="UniProtKB-KW"/>
</dbReference>
<evidence type="ECO:0000256" key="2">
    <source>
        <dbReference type="ARBA" id="ARBA00023125"/>
    </source>
</evidence>
<dbReference type="RefSeq" id="WP_209528443.1">
    <property type="nucleotide sequence ID" value="NZ_JAEEGA010000007.1"/>
</dbReference>
<evidence type="ECO:0000256" key="3">
    <source>
        <dbReference type="ARBA" id="ARBA00023163"/>
    </source>
</evidence>
<keyword evidence="6" id="KW-1185">Reference proteome</keyword>
<dbReference type="InterPro" id="IPR036390">
    <property type="entry name" value="WH_DNA-bd_sf"/>
</dbReference>
<dbReference type="EMBL" id="JAEEGA010000007">
    <property type="protein sequence ID" value="MBP1041846.1"/>
    <property type="molecule type" value="Genomic_DNA"/>
</dbReference>
<dbReference type="SUPFAM" id="SSF46785">
    <property type="entry name" value="Winged helix' DNA-binding domain"/>
    <property type="match status" value="1"/>
</dbReference>
<keyword evidence="2" id="KW-0238">DNA-binding</keyword>
<dbReference type="PANTHER" id="PTHR33204">
    <property type="entry name" value="TRANSCRIPTIONAL REGULATOR, MARR FAMILY"/>
    <property type="match status" value="1"/>
</dbReference>
<name>A0A940SW94_9ENTE</name>
<evidence type="ECO:0000256" key="1">
    <source>
        <dbReference type="ARBA" id="ARBA00023015"/>
    </source>
</evidence>
<feature type="domain" description="HTH hxlR-type" evidence="4">
    <location>
        <begin position="18"/>
        <end position="118"/>
    </location>
</feature>
<organism evidence="5 6">
    <name type="scientific">Vagococcus allomyrinae</name>
    <dbReference type="NCBI Taxonomy" id="2794353"/>
    <lineage>
        <taxon>Bacteria</taxon>
        <taxon>Bacillati</taxon>
        <taxon>Bacillota</taxon>
        <taxon>Bacilli</taxon>
        <taxon>Lactobacillales</taxon>
        <taxon>Enterococcaceae</taxon>
        <taxon>Vagococcus</taxon>
    </lineage>
</organism>
<dbReference type="Pfam" id="PF01638">
    <property type="entry name" value="HxlR"/>
    <property type="match status" value="1"/>
</dbReference>
<dbReference type="Proteomes" id="UP000674938">
    <property type="component" value="Unassembled WGS sequence"/>
</dbReference>
<dbReference type="AlphaFoldDB" id="A0A940SW94"/>
<dbReference type="InterPro" id="IPR036388">
    <property type="entry name" value="WH-like_DNA-bd_sf"/>
</dbReference>
<evidence type="ECO:0000259" key="4">
    <source>
        <dbReference type="PROSITE" id="PS51118"/>
    </source>
</evidence>